<gene>
    <name evidence="1" type="ORF">SNAT2548_LOCUS11643</name>
</gene>
<dbReference type="AlphaFoldDB" id="A0A812LKM9"/>
<organism evidence="1 2">
    <name type="scientific">Symbiodinium natans</name>
    <dbReference type="NCBI Taxonomy" id="878477"/>
    <lineage>
        <taxon>Eukaryota</taxon>
        <taxon>Sar</taxon>
        <taxon>Alveolata</taxon>
        <taxon>Dinophyceae</taxon>
        <taxon>Suessiales</taxon>
        <taxon>Symbiodiniaceae</taxon>
        <taxon>Symbiodinium</taxon>
    </lineage>
</organism>
<reference evidence="1" key="1">
    <citation type="submission" date="2021-02" db="EMBL/GenBank/DDBJ databases">
        <authorList>
            <person name="Dougan E. K."/>
            <person name="Rhodes N."/>
            <person name="Thang M."/>
            <person name="Chan C."/>
        </authorList>
    </citation>
    <scope>NUCLEOTIDE SEQUENCE</scope>
</reference>
<dbReference type="Proteomes" id="UP000604046">
    <property type="component" value="Unassembled WGS sequence"/>
</dbReference>
<accession>A0A812LKM9</accession>
<comment type="caution">
    <text evidence="1">The sequence shown here is derived from an EMBL/GenBank/DDBJ whole genome shotgun (WGS) entry which is preliminary data.</text>
</comment>
<proteinExistence type="predicted"/>
<sequence>MDPPPSAAEVTLAGLFGCSIGDIRSLGEGDDSGICRDPRASQEWYCLVSGCARSRGKGPAWTSREALRAPVDLHCLGELQGGALVGVGKLDKDGHLIPLDRDARPIVMAQVFRKLALGVQIVAGADIQMLKTPVYGQQEFMQEFCDVRRSQYEQIFRALESLDCKHVAFHLIGSNRLSKLSWINHFPN</sequence>
<dbReference type="EMBL" id="CAJNDS010001057">
    <property type="protein sequence ID" value="CAE7245847.1"/>
    <property type="molecule type" value="Genomic_DNA"/>
</dbReference>
<name>A0A812LKM9_9DINO</name>
<evidence type="ECO:0000313" key="1">
    <source>
        <dbReference type="EMBL" id="CAE7245847.1"/>
    </source>
</evidence>
<protein>
    <submittedName>
        <fullName evidence="1">Uncharacterized protein</fullName>
    </submittedName>
</protein>
<evidence type="ECO:0000313" key="2">
    <source>
        <dbReference type="Proteomes" id="UP000604046"/>
    </source>
</evidence>
<keyword evidence="2" id="KW-1185">Reference proteome</keyword>